<evidence type="ECO:0008006" key="6">
    <source>
        <dbReference type="Google" id="ProtNLM"/>
    </source>
</evidence>
<dbReference type="Pfam" id="PF00106">
    <property type="entry name" value="adh_short"/>
    <property type="match status" value="1"/>
</dbReference>
<dbReference type="PANTHER" id="PTHR43669">
    <property type="entry name" value="5-KETO-D-GLUCONATE 5-REDUCTASE"/>
    <property type="match status" value="1"/>
</dbReference>
<organism evidence="4 5">
    <name type="scientific">Clohesyomyces aquaticus</name>
    <dbReference type="NCBI Taxonomy" id="1231657"/>
    <lineage>
        <taxon>Eukaryota</taxon>
        <taxon>Fungi</taxon>
        <taxon>Dikarya</taxon>
        <taxon>Ascomycota</taxon>
        <taxon>Pezizomycotina</taxon>
        <taxon>Dothideomycetes</taxon>
        <taxon>Pleosporomycetidae</taxon>
        <taxon>Pleosporales</taxon>
        <taxon>Lindgomycetaceae</taxon>
        <taxon>Clohesyomyces</taxon>
    </lineage>
</organism>
<comment type="similarity">
    <text evidence="1">Belongs to the short-chain dehydrogenases/reductases (SDR) family.</text>
</comment>
<dbReference type="Proteomes" id="UP000193144">
    <property type="component" value="Unassembled WGS sequence"/>
</dbReference>
<dbReference type="STRING" id="1231657.A0A1Y1ZC16"/>
<evidence type="ECO:0000313" key="5">
    <source>
        <dbReference type="Proteomes" id="UP000193144"/>
    </source>
</evidence>
<evidence type="ECO:0000313" key="4">
    <source>
        <dbReference type="EMBL" id="ORY07664.1"/>
    </source>
</evidence>
<gene>
    <name evidence="4" type="ORF">BCR34DRAFT_570492</name>
</gene>
<keyword evidence="2" id="KW-0521">NADP</keyword>
<keyword evidence="3" id="KW-0560">Oxidoreductase</keyword>
<dbReference type="SUPFAM" id="SSF51735">
    <property type="entry name" value="NAD(P)-binding Rossmann-fold domains"/>
    <property type="match status" value="1"/>
</dbReference>
<sequence>MLVRTKLLEGHINALPTNDRLSNNIQSHQSNMSLKYKKVLLIGASSGIGEAYAKKIVGDGKQVVVVGRRKENLDAFVKNQGQGKADAFQFDITKLDEIPKFAEDITGIHPDIDCVIINSGIQRGFDFSKPESVDLSAVTLEFTTNYLSYIHLTTAFLSHLQKQKNETALMYTSSGLALIPITRCANYCASKAALHHFVLCLREQVKDGPGNVKIVEIFPPAVQTELHDEKHQPDIKDGGKIGMPLKQYTEESWAMIVKGEENVPVGMSSNLFNLFENTRQEQFHKMVKMMKGGP</sequence>
<dbReference type="InterPro" id="IPR020904">
    <property type="entry name" value="Sc_DH/Rdtase_CS"/>
</dbReference>
<dbReference type="PRINTS" id="PR00081">
    <property type="entry name" value="GDHRDH"/>
</dbReference>
<comment type="caution">
    <text evidence="4">The sequence shown here is derived from an EMBL/GenBank/DDBJ whole genome shotgun (WGS) entry which is preliminary data.</text>
</comment>
<reference evidence="4 5" key="1">
    <citation type="submission" date="2016-07" db="EMBL/GenBank/DDBJ databases">
        <title>Pervasive Adenine N6-methylation of Active Genes in Fungi.</title>
        <authorList>
            <consortium name="DOE Joint Genome Institute"/>
            <person name="Mondo S.J."/>
            <person name="Dannebaum R.O."/>
            <person name="Kuo R.C."/>
            <person name="Labutti K."/>
            <person name="Haridas S."/>
            <person name="Kuo A."/>
            <person name="Salamov A."/>
            <person name="Ahrendt S.R."/>
            <person name="Lipzen A."/>
            <person name="Sullivan W."/>
            <person name="Andreopoulos W.B."/>
            <person name="Clum A."/>
            <person name="Lindquist E."/>
            <person name="Daum C."/>
            <person name="Ramamoorthy G.K."/>
            <person name="Gryganskyi A."/>
            <person name="Culley D."/>
            <person name="Magnuson J.K."/>
            <person name="James T.Y."/>
            <person name="O'Malley M.A."/>
            <person name="Stajich J.E."/>
            <person name="Spatafora J.W."/>
            <person name="Visel A."/>
            <person name="Grigoriev I.V."/>
        </authorList>
    </citation>
    <scope>NUCLEOTIDE SEQUENCE [LARGE SCALE GENOMIC DNA]</scope>
    <source>
        <strain evidence="4 5">CBS 115471</strain>
    </source>
</reference>
<keyword evidence="5" id="KW-1185">Reference proteome</keyword>
<dbReference type="AlphaFoldDB" id="A0A1Y1ZC16"/>
<dbReference type="EMBL" id="MCFA01000107">
    <property type="protein sequence ID" value="ORY07664.1"/>
    <property type="molecule type" value="Genomic_DNA"/>
</dbReference>
<dbReference type="InterPro" id="IPR002347">
    <property type="entry name" value="SDR_fam"/>
</dbReference>
<dbReference type="PROSITE" id="PS00061">
    <property type="entry name" value="ADH_SHORT"/>
    <property type="match status" value="1"/>
</dbReference>
<evidence type="ECO:0000256" key="3">
    <source>
        <dbReference type="ARBA" id="ARBA00023002"/>
    </source>
</evidence>
<accession>A0A1Y1ZC16</accession>
<evidence type="ECO:0000256" key="1">
    <source>
        <dbReference type="ARBA" id="ARBA00006484"/>
    </source>
</evidence>
<dbReference type="InterPro" id="IPR036291">
    <property type="entry name" value="NAD(P)-bd_dom_sf"/>
</dbReference>
<name>A0A1Y1ZC16_9PLEO</name>
<dbReference type="PANTHER" id="PTHR43669:SF11">
    <property type="entry name" value="SHORT-CHAIN DEHYDROGENASE_OXIDOREDUCTASE"/>
    <property type="match status" value="1"/>
</dbReference>
<dbReference type="GO" id="GO:0016491">
    <property type="term" value="F:oxidoreductase activity"/>
    <property type="evidence" value="ECO:0007669"/>
    <property type="project" value="UniProtKB-KW"/>
</dbReference>
<protein>
    <recommendedName>
        <fullName evidence="6">Short-chain dehydrogenase/ reductase-like protein</fullName>
    </recommendedName>
</protein>
<dbReference type="Gene3D" id="3.40.50.720">
    <property type="entry name" value="NAD(P)-binding Rossmann-like Domain"/>
    <property type="match status" value="1"/>
</dbReference>
<dbReference type="OrthoDB" id="37659at2759"/>
<proteinExistence type="inferred from homology"/>
<evidence type="ECO:0000256" key="2">
    <source>
        <dbReference type="ARBA" id="ARBA00022857"/>
    </source>
</evidence>